<dbReference type="PANTHER" id="PTHR45698:SF1">
    <property type="entry name" value="TRACE AMINE-ASSOCIATED RECEPTOR 13C-LIKE"/>
    <property type="match status" value="1"/>
</dbReference>
<reference evidence="8" key="1">
    <citation type="submission" date="2021-10" db="EMBL/GenBank/DDBJ databases">
        <title>Tropical sea cucumber genome reveals ecological adaptation and Cuvierian tubules defense mechanism.</title>
        <authorList>
            <person name="Chen T."/>
        </authorList>
    </citation>
    <scope>NUCLEOTIDE SEQUENCE</scope>
    <source>
        <strain evidence="8">Nanhai2018</strain>
        <tissue evidence="8">Muscle</tissue>
    </source>
</reference>
<comment type="similarity">
    <text evidence="5">Belongs to the G-protein coupled receptor 1 family.</text>
</comment>
<evidence type="ECO:0000313" key="9">
    <source>
        <dbReference type="Proteomes" id="UP001152320"/>
    </source>
</evidence>
<feature type="transmembrane region" description="Helical" evidence="6">
    <location>
        <begin position="176"/>
        <end position="200"/>
    </location>
</feature>
<evidence type="ECO:0000256" key="6">
    <source>
        <dbReference type="SAM" id="Phobius"/>
    </source>
</evidence>
<comment type="caution">
    <text evidence="8">The sequence shown here is derived from an EMBL/GenBank/DDBJ whole genome shotgun (WGS) entry which is preliminary data.</text>
</comment>
<dbReference type="Proteomes" id="UP001152320">
    <property type="component" value="Chromosome 3"/>
</dbReference>
<feature type="transmembrane region" description="Helical" evidence="6">
    <location>
        <begin position="96"/>
        <end position="126"/>
    </location>
</feature>
<feature type="transmembrane region" description="Helical" evidence="6">
    <location>
        <begin position="138"/>
        <end position="156"/>
    </location>
</feature>
<dbReference type="PROSITE" id="PS50262">
    <property type="entry name" value="G_PROTEIN_RECEP_F1_2"/>
    <property type="match status" value="1"/>
</dbReference>
<evidence type="ECO:0000256" key="3">
    <source>
        <dbReference type="ARBA" id="ARBA00022989"/>
    </source>
</evidence>
<keyword evidence="4 6" id="KW-0472">Membrane</keyword>
<evidence type="ECO:0000259" key="7">
    <source>
        <dbReference type="PROSITE" id="PS50262"/>
    </source>
</evidence>
<keyword evidence="5 8" id="KW-0675">Receptor</keyword>
<dbReference type="PANTHER" id="PTHR45698">
    <property type="entry name" value="TRACE AMINE-ASSOCIATED RECEPTOR 19N-RELATED"/>
    <property type="match status" value="1"/>
</dbReference>
<gene>
    <name evidence="8" type="ORF">HOLleu_08754</name>
</gene>
<dbReference type="GO" id="GO:0004930">
    <property type="term" value="F:G protein-coupled receptor activity"/>
    <property type="evidence" value="ECO:0007669"/>
    <property type="project" value="UniProtKB-KW"/>
</dbReference>
<dbReference type="CDD" id="cd00637">
    <property type="entry name" value="7tm_classA_rhodopsin-like"/>
    <property type="match status" value="1"/>
</dbReference>
<feature type="domain" description="G-protein coupled receptors family 1 profile" evidence="7">
    <location>
        <begin position="104"/>
        <end position="291"/>
    </location>
</feature>
<name>A0A9Q1CJG3_HOLLE</name>
<evidence type="ECO:0000256" key="4">
    <source>
        <dbReference type="ARBA" id="ARBA00023136"/>
    </source>
</evidence>
<dbReference type="GO" id="GO:0016020">
    <property type="term" value="C:membrane"/>
    <property type="evidence" value="ECO:0007669"/>
    <property type="project" value="UniProtKB-SubCell"/>
</dbReference>
<dbReference type="PROSITE" id="PS00237">
    <property type="entry name" value="G_PROTEIN_RECEP_F1_1"/>
    <property type="match status" value="1"/>
</dbReference>
<dbReference type="Pfam" id="PF00001">
    <property type="entry name" value="7tm_1"/>
    <property type="match status" value="1"/>
</dbReference>
<dbReference type="InterPro" id="IPR017452">
    <property type="entry name" value="GPCR_Rhodpsn_7TM"/>
</dbReference>
<evidence type="ECO:0000256" key="5">
    <source>
        <dbReference type="RuleBase" id="RU000688"/>
    </source>
</evidence>
<feature type="transmembrane region" description="Helical" evidence="6">
    <location>
        <begin position="269"/>
        <end position="290"/>
    </location>
</feature>
<dbReference type="SUPFAM" id="SSF81321">
    <property type="entry name" value="Family A G protein-coupled receptor-like"/>
    <property type="match status" value="1"/>
</dbReference>
<keyword evidence="5" id="KW-0297">G-protein coupled receptor</keyword>
<dbReference type="PRINTS" id="PR00237">
    <property type="entry name" value="GPCRRHODOPSN"/>
</dbReference>
<dbReference type="Gene3D" id="1.20.1070.10">
    <property type="entry name" value="Rhodopsin 7-helix transmembrane proteins"/>
    <property type="match status" value="1"/>
</dbReference>
<dbReference type="AlphaFoldDB" id="A0A9Q1CJG3"/>
<evidence type="ECO:0000256" key="2">
    <source>
        <dbReference type="ARBA" id="ARBA00022692"/>
    </source>
</evidence>
<keyword evidence="3 6" id="KW-1133">Transmembrane helix</keyword>
<evidence type="ECO:0000313" key="8">
    <source>
        <dbReference type="EMBL" id="KAJ8045699.1"/>
    </source>
</evidence>
<dbReference type="InterPro" id="IPR000276">
    <property type="entry name" value="GPCR_Rhodpsn"/>
</dbReference>
<keyword evidence="9" id="KW-1185">Reference proteome</keyword>
<dbReference type="OrthoDB" id="6159456at2759"/>
<proteinExistence type="inferred from homology"/>
<protein>
    <submittedName>
        <fullName evidence="8">D(5)-like dopamine receptor</fullName>
    </submittedName>
</protein>
<comment type="subcellular location">
    <subcellularLocation>
        <location evidence="1">Membrane</location>
    </subcellularLocation>
</comment>
<organism evidence="8 9">
    <name type="scientific">Holothuria leucospilota</name>
    <name type="common">Black long sea cucumber</name>
    <name type="synonym">Mertensiothuria leucospilota</name>
    <dbReference type="NCBI Taxonomy" id="206669"/>
    <lineage>
        <taxon>Eukaryota</taxon>
        <taxon>Metazoa</taxon>
        <taxon>Echinodermata</taxon>
        <taxon>Eleutherozoa</taxon>
        <taxon>Echinozoa</taxon>
        <taxon>Holothuroidea</taxon>
        <taxon>Aspidochirotacea</taxon>
        <taxon>Aspidochirotida</taxon>
        <taxon>Holothuriidae</taxon>
        <taxon>Holothuria</taxon>
    </lineage>
</organism>
<evidence type="ECO:0000256" key="1">
    <source>
        <dbReference type="ARBA" id="ARBA00004370"/>
    </source>
</evidence>
<sequence length="291" mass="33764">MRRPYRLKNLREELTTTRDWGCNYRPSKKPAMYDIAKGVLIFAKLRDKEEVHKKSGRSLGQVTKKSQKYNPPMIDFENWEVNTWPLLVCKFWQSQYIFWSLMGTSTANLIALTLERWIAVVFFIFYRNRFTWRNASMLVVLPRILGFVFQLYWPAVHQLRDGICFPSFRNRSLQTVLAISVFVFKLVLPVLIMLTAYTSLLKRMRTRLFKVGGSQQTASAKVLDVSATSGWTSTANPTFISSTLSRDNLGSLPVKLQQDPIRLNIIKTLLLVMIAFVLCWTPSLIDFLIYN</sequence>
<keyword evidence="2 5" id="KW-0812">Transmembrane</keyword>
<keyword evidence="5" id="KW-0807">Transducer</keyword>
<dbReference type="EMBL" id="JAIZAY010000003">
    <property type="protein sequence ID" value="KAJ8045699.1"/>
    <property type="molecule type" value="Genomic_DNA"/>
</dbReference>
<accession>A0A9Q1CJG3</accession>